<dbReference type="PRINTS" id="PR01036">
    <property type="entry name" value="TCRTETB"/>
</dbReference>
<organism evidence="8 9">
    <name type="scientific">Alloscardovia omnicolens</name>
    <dbReference type="NCBI Taxonomy" id="419015"/>
    <lineage>
        <taxon>Bacteria</taxon>
        <taxon>Bacillati</taxon>
        <taxon>Actinomycetota</taxon>
        <taxon>Actinomycetes</taxon>
        <taxon>Bifidobacteriales</taxon>
        <taxon>Bifidobacteriaceae</taxon>
        <taxon>Alloscardovia</taxon>
    </lineage>
</organism>
<evidence type="ECO:0000256" key="4">
    <source>
        <dbReference type="ARBA" id="ARBA00022989"/>
    </source>
</evidence>
<dbReference type="AlphaFoldDB" id="A0A2I1M613"/>
<evidence type="ECO:0000256" key="3">
    <source>
        <dbReference type="ARBA" id="ARBA00022692"/>
    </source>
</evidence>
<feature type="transmembrane region" description="Helical" evidence="6">
    <location>
        <begin position="262"/>
        <end position="280"/>
    </location>
</feature>
<evidence type="ECO:0000259" key="7">
    <source>
        <dbReference type="PROSITE" id="PS50850"/>
    </source>
</evidence>
<dbReference type="InterPro" id="IPR020846">
    <property type="entry name" value="MFS_dom"/>
</dbReference>
<sequence>MALSNAFVEKKSPAMTSEQAVTALIPLLITFILGTLCLQGFNLVFEQVGQAVGAGSQASMITAIPGIVLGIVCFVYGSLGDFVSLRKLVTIGIVTLFIGSVFGFVAGYFFHPNVWIVIFARVLQTAGEQVAGSAFLVVATKYLKSSLKVVFFGLFTAGYQFSAAIGVFAAGFFSSIHWSYLFLIPTVTILLLPILLKNLPDTSSTGEKVDAWGFVIFGLGAAFLALFFSDMKWWYMVAAIAAFLIFAVYINKASHPFVAPEFFKNTNWLIATGYILLFYFPNYFYSPMFNNVAAGVYKMDTSTASHYIVWAFIVAAIVGTSSGWIVGKIGRHATMITACILMASGFIIGAFVLAMGPLALTASACLYYGGAGMLYSPVVSLVLGTLTQDESGRGVGMNDLFMNTTASIGIAILGTLMGSNALSHVGLIANGSVAANMSTLFLCAGAVVVIGFIVYMCTHKKITA</sequence>
<dbReference type="Gene3D" id="1.20.1250.20">
    <property type="entry name" value="MFS general substrate transporter like domains"/>
    <property type="match status" value="2"/>
</dbReference>
<name>A0A2I1M613_9BIFI</name>
<reference evidence="8 9" key="1">
    <citation type="submission" date="2017-12" db="EMBL/GenBank/DDBJ databases">
        <title>Phylogenetic diversity of female urinary microbiome.</title>
        <authorList>
            <person name="Thomas-White K."/>
            <person name="Wolfe A.J."/>
        </authorList>
    </citation>
    <scope>NUCLEOTIDE SEQUENCE [LARGE SCALE GENOMIC DNA]</scope>
    <source>
        <strain evidence="8 9">UMB0064</strain>
    </source>
</reference>
<comment type="subcellular location">
    <subcellularLocation>
        <location evidence="1">Cell membrane</location>
        <topology evidence="1">Multi-pass membrane protein</topology>
    </subcellularLocation>
</comment>
<feature type="transmembrane region" description="Helical" evidence="6">
    <location>
        <begin position="439"/>
        <end position="458"/>
    </location>
</feature>
<dbReference type="PANTHER" id="PTHR42718">
    <property type="entry name" value="MAJOR FACILITATOR SUPERFAMILY MULTIDRUG TRANSPORTER MFSC"/>
    <property type="match status" value="1"/>
</dbReference>
<dbReference type="InterPro" id="IPR011701">
    <property type="entry name" value="MFS"/>
</dbReference>
<dbReference type="SUPFAM" id="SSF103473">
    <property type="entry name" value="MFS general substrate transporter"/>
    <property type="match status" value="1"/>
</dbReference>
<dbReference type="Pfam" id="PF07690">
    <property type="entry name" value="MFS_1"/>
    <property type="match status" value="1"/>
</dbReference>
<keyword evidence="3 6" id="KW-0812">Transmembrane</keyword>
<feature type="transmembrane region" description="Helical" evidence="6">
    <location>
        <begin position="307"/>
        <end position="326"/>
    </location>
</feature>
<feature type="transmembrane region" description="Helical" evidence="6">
    <location>
        <begin position="338"/>
        <end position="360"/>
    </location>
</feature>
<accession>A0A2I1M613</accession>
<feature type="transmembrane region" description="Helical" evidence="6">
    <location>
        <begin position="400"/>
        <end position="419"/>
    </location>
</feature>
<feature type="transmembrane region" description="Helical" evidence="6">
    <location>
        <begin position="209"/>
        <end position="227"/>
    </location>
</feature>
<evidence type="ECO:0000256" key="1">
    <source>
        <dbReference type="ARBA" id="ARBA00004651"/>
    </source>
</evidence>
<dbReference type="PANTHER" id="PTHR42718:SF9">
    <property type="entry name" value="MAJOR FACILITATOR SUPERFAMILY MULTIDRUG TRANSPORTER MFSC"/>
    <property type="match status" value="1"/>
</dbReference>
<comment type="caution">
    <text evidence="8">The sequence shown here is derived from an EMBL/GenBank/DDBJ whole genome shotgun (WGS) entry which is preliminary data.</text>
</comment>
<evidence type="ECO:0000256" key="6">
    <source>
        <dbReference type="SAM" id="Phobius"/>
    </source>
</evidence>
<feature type="transmembrane region" description="Helical" evidence="6">
    <location>
        <begin position="88"/>
        <end position="110"/>
    </location>
</feature>
<dbReference type="GeneID" id="35869081"/>
<feature type="transmembrane region" description="Helical" evidence="6">
    <location>
        <begin position="57"/>
        <end position="76"/>
    </location>
</feature>
<evidence type="ECO:0000256" key="2">
    <source>
        <dbReference type="ARBA" id="ARBA00022448"/>
    </source>
</evidence>
<keyword evidence="4 6" id="KW-1133">Transmembrane helix</keyword>
<feature type="transmembrane region" description="Helical" evidence="6">
    <location>
        <begin position="233"/>
        <end position="250"/>
    </location>
</feature>
<evidence type="ECO:0000256" key="5">
    <source>
        <dbReference type="ARBA" id="ARBA00023136"/>
    </source>
</evidence>
<feature type="transmembrane region" description="Helical" evidence="6">
    <location>
        <begin position="178"/>
        <end position="197"/>
    </location>
</feature>
<evidence type="ECO:0000313" key="9">
    <source>
        <dbReference type="Proteomes" id="UP000242263"/>
    </source>
</evidence>
<feature type="transmembrane region" description="Helical" evidence="6">
    <location>
        <begin position="366"/>
        <end position="388"/>
    </location>
</feature>
<dbReference type="GO" id="GO:0022857">
    <property type="term" value="F:transmembrane transporter activity"/>
    <property type="evidence" value="ECO:0007669"/>
    <property type="project" value="InterPro"/>
</dbReference>
<gene>
    <name evidence="8" type="ORF">CYJ32_04170</name>
</gene>
<dbReference type="PROSITE" id="PS50850">
    <property type="entry name" value="MFS"/>
    <property type="match status" value="1"/>
</dbReference>
<feature type="domain" description="Major facilitator superfamily (MFS) profile" evidence="7">
    <location>
        <begin position="23"/>
        <end position="463"/>
    </location>
</feature>
<dbReference type="RefSeq" id="WP_022856373.1">
    <property type="nucleotide sequence ID" value="NZ_CAUPEW010000001.1"/>
</dbReference>
<proteinExistence type="predicted"/>
<feature type="transmembrane region" description="Helical" evidence="6">
    <location>
        <begin position="150"/>
        <end position="172"/>
    </location>
</feature>
<feature type="transmembrane region" description="Helical" evidence="6">
    <location>
        <begin position="116"/>
        <end position="138"/>
    </location>
</feature>
<dbReference type="Proteomes" id="UP000242263">
    <property type="component" value="Unassembled WGS sequence"/>
</dbReference>
<protein>
    <submittedName>
        <fullName evidence="8">MFS transporter</fullName>
    </submittedName>
</protein>
<feature type="transmembrane region" description="Helical" evidence="6">
    <location>
        <begin position="21"/>
        <end position="45"/>
    </location>
</feature>
<dbReference type="GO" id="GO:0005886">
    <property type="term" value="C:plasma membrane"/>
    <property type="evidence" value="ECO:0007669"/>
    <property type="project" value="UniProtKB-SubCell"/>
</dbReference>
<dbReference type="InterPro" id="IPR036259">
    <property type="entry name" value="MFS_trans_sf"/>
</dbReference>
<dbReference type="EMBL" id="PKGU01000002">
    <property type="protein sequence ID" value="PKZ15566.1"/>
    <property type="molecule type" value="Genomic_DNA"/>
</dbReference>
<evidence type="ECO:0000313" key="8">
    <source>
        <dbReference type="EMBL" id="PKZ15566.1"/>
    </source>
</evidence>
<keyword evidence="2" id="KW-0813">Transport</keyword>
<keyword evidence="5 6" id="KW-0472">Membrane</keyword>